<dbReference type="InterPro" id="IPR039261">
    <property type="entry name" value="FNR_nucleotide-bd"/>
</dbReference>
<dbReference type="PANTHER" id="PTHR47354">
    <property type="entry name" value="NADH OXIDOREDUCTASE HCR"/>
    <property type="match status" value="1"/>
</dbReference>
<dbReference type="SUPFAM" id="SSF52343">
    <property type="entry name" value="Ferredoxin reductase-like, C-terminal NADP-linked domain"/>
    <property type="match status" value="1"/>
</dbReference>
<dbReference type="CDD" id="cd06184">
    <property type="entry name" value="flavohem_like_fad_nad_binding"/>
    <property type="match status" value="1"/>
</dbReference>
<comment type="cofactor">
    <cofactor evidence="1">
        <name>FAD</name>
        <dbReference type="ChEBI" id="CHEBI:57692"/>
    </cofactor>
</comment>
<dbReference type="Gene3D" id="3.40.50.80">
    <property type="entry name" value="Nucleotide-binding domain of ferredoxin-NADP reductase (FNR) module"/>
    <property type="match status" value="1"/>
</dbReference>
<evidence type="ECO:0000313" key="3">
    <source>
        <dbReference type="EMBL" id="GHE93251.1"/>
    </source>
</evidence>
<evidence type="ECO:0000313" key="4">
    <source>
        <dbReference type="Proteomes" id="UP000608024"/>
    </source>
</evidence>
<dbReference type="InterPro" id="IPR017938">
    <property type="entry name" value="Riboflavin_synthase-like_b-brl"/>
</dbReference>
<dbReference type="EMBL" id="BNBT01000187">
    <property type="protein sequence ID" value="GHE93251.1"/>
    <property type="molecule type" value="Genomic_DNA"/>
</dbReference>
<sequence length="236" mass="25228">MGSRGRCWSTRTRARPAPRAGQYVSVRVRMADGVHQLRQYSLSCDPGGELRRITVRRVAGTVGAPDGEVFALLHDQVREGDELVLSAPFGAVFLDDSADAAAPVVLVSAGIGGTPMVGVLARLAALGSPRPVLVLHADRSPAAHALRAETRELVAQLPDARAVFWYEGCCPEEADAREGLLSLDGIELPEGATVFLCGPLPFMRGVRAELLRAGVPARRIRYEVFGPDLWLPGTAD</sequence>
<organism evidence="3 4">
    <name type="scientific">Streptomyces longispororuber</name>
    <dbReference type="NCBI Taxonomy" id="68230"/>
    <lineage>
        <taxon>Bacteria</taxon>
        <taxon>Bacillati</taxon>
        <taxon>Actinomycetota</taxon>
        <taxon>Actinomycetes</taxon>
        <taxon>Kitasatosporales</taxon>
        <taxon>Streptomycetaceae</taxon>
        <taxon>Streptomyces</taxon>
    </lineage>
</organism>
<dbReference type="Gene3D" id="2.40.30.10">
    <property type="entry name" value="Translation factors"/>
    <property type="match status" value="1"/>
</dbReference>
<evidence type="ECO:0000256" key="1">
    <source>
        <dbReference type="ARBA" id="ARBA00001974"/>
    </source>
</evidence>
<evidence type="ECO:0000259" key="2">
    <source>
        <dbReference type="PROSITE" id="PS51384"/>
    </source>
</evidence>
<accession>A0A919A907</accession>
<dbReference type="InterPro" id="IPR050415">
    <property type="entry name" value="MRET"/>
</dbReference>
<keyword evidence="4" id="KW-1185">Reference proteome</keyword>
<gene>
    <name evidence="3" type="ORF">GCM10018785_69010</name>
</gene>
<feature type="domain" description="FAD-binding FR-type" evidence="2">
    <location>
        <begin position="1"/>
        <end position="95"/>
    </location>
</feature>
<name>A0A919A907_9ACTN</name>
<dbReference type="Pfam" id="PF00175">
    <property type="entry name" value="NAD_binding_1"/>
    <property type="match status" value="1"/>
</dbReference>
<dbReference type="PROSITE" id="PS51384">
    <property type="entry name" value="FAD_FR"/>
    <property type="match status" value="1"/>
</dbReference>
<dbReference type="InterPro" id="IPR017927">
    <property type="entry name" value="FAD-bd_FR_type"/>
</dbReference>
<comment type="caution">
    <text evidence="3">The sequence shown here is derived from an EMBL/GenBank/DDBJ whole genome shotgun (WGS) entry which is preliminary data.</text>
</comment>
<dbReference type="Proteomes" id="UP000608024">
    <property type="component" value="Unassembled WGS sequence"/>
</dbReference>
<reference evidence="3" key="2">
    <citation type="submission" date="2020-09" db="EMBL/GenBank/DDBJ databases">
        <authorList>
            <person name="Sun Q."/>
            <person name="Ohkuma M."/>
        </authorList>
    </citation>
    <scope>NUCLEOTIDE SEQUENCE</scope>
    <source>
        <strain evidence="3">JCM 4784</strain>
    </source>
</reference>
<dbReference type="AlphaFoldDB" id="A0A919A907"/>
<protein>
    <recommendedName>
        <fullName evidence="2">FAD-binding FR-type domain-containing protein</fullName>
    </recommendedName>
</protein>
<dbReference type="SUPFAM" id="SSF63380">
    <property type="entry name" value="Riboflavin synthase domain-like"/>
    <property type="match status" value="1"/>
</dbReference>
<dbReference type="PANTHER" id="PTHR47354:SF5">
    <property type="entry name" value="PROTEIN RFBI"/>
    <property type="match status" value="1"/>
</dbReference>
<dbReference type="GO" id="GO:0016491">
    <property type="term" value="F:oxidoreductase activity"/>
    <property type="evidence" value="ECO:0007669"/>
    <property type="project" value="InterPro"/>
</dbReference>
<proteinExistence type="predicted"/>
<reference evidence="3" key="1">
    <citation type="journal article" date="2014" name="Int. J. Syst. Evol. Microbiol.">
        <title>Complete genome sequence of Corynebacterium casei LMG S-19264T (=DSM 44701T), isolated from a smear-ripened cheese.</title>
        <authorList>
            <consortium name="US DOE Joint Genome Institute (JGI-PGF)"/>
            <person name="Walter F."/>
            <person name="Albersmeier A."/>
            <person name="Kalinowski J."/>
            <person name="Ruckert C."/>
        </authorList>
    </citation>
    <scope>NUCLEOTIDE SEQUENCE</scope>
    <source>
        <strain evidence="3">JCM 4784</strain>
    </source>
</reference>
<dbReference type="InterPro" id="IPR001433">
    <property type="entry name" value="OxRdtase_FAD/NAD-bd"/>
</dbReference>